<dbReference type="PIRSF" id="PIRSF000521">
    <property type="entry name" value="Transaminase_4ab_Lys_Orn"/>
    <property type="match status" value="1"/>
</dbReference>
<feature type="region of interest" description="Disordered" evidence="7">
    <location>
        <begin position="1"/>
        <end position="22"/>
    </location>
</feature>
<dbReference type="InterPro" id="IPR004632">
    <property type="entry name" value="4NH2But_aminotransferase_bac"/>
</dbReference>
<name>A0A367P993_CUPNE</name>
<evidence type="ECO:0000256" key="2">
    <source>
        <dbReference type="ARBA" id="ARBA00008954"/>
    </source>
</evidence>
<accession>A0A367P993</accession>
<dbReference type="Gene3D" id="3.90.1150.10">
    <property type="entry name" value="Aspartate Aminotransferase, domain 1"/>
    <property type="match status" value="1"/>
</dbReference>
<dbReference type="NCBIfam" id="TIGR00700">
    <property type="entry name" value="GABAtrnsam"/>
    <property type="match status" value="1"/>
</dbReference>
<dbReference type="Pfam" id="PF00202">
    <property type="entry name" value="Aminotran_3"/>
    <property type="match status" value="1"/>
</dbReference>
<dbReference type="GO" id="GO:0042802">
    <property type="term" value="F:identical protein binding"/>
    <property type="evidence" value="ECO:0007669"/>
    <property type="project" value="TreeGrafter"/>
</dbReference>
<dbReference type="FunFam" id="3.40.640.10:FF:000013">
    <property type="entry name" value="4-aminobutyrate aminotransferase"/>
    <property type="match status" value="1"/>
</dbReference>
<dbReference type="InterPro" id="IPR015424">
    <property type="entry name" value="PyrdxlP-dep_Trfase"/>
</dbReference>
<dbReference type="InterPro" id="IPR050103">
    <property type="entry name" value="Class-III_PLP-dep_AT"/>
</dbReference>
<dbReference type="SUPFAM" id="SSF53383">
    <property type="entry name" value="PLP-dependent transferases"/>
    <property type="match status" value="1"/>
</dbReference>
<reference evidence="8 9" key="1">
    <citation type="submission" date="2018-04" db="EMBL/GenBank/DDBJ databases">
        <title>Cupriavidus necator CR12 genome sequencing and assembly.</title>
        <authorList>
            <person name="Ben Fekih I."/>
            <person name="Mazhar H.S."/>
            <person name="Bello S.K."/>
            <person name="Rensing C."/>
        </authorList>
    </citation>
    <scope>NUCLEOTIDE SEQUENCE [LARGE SCALE GENOMIC DNA]</scope>
    <source>
        <strain evidence="8 9">CR12</strain>
    </source>
</reference>
<dbReference type="EC" id="2.6.1.19" evidence="8"/>
<dbReference type="GO" id="GO:0009448">
    <property type="term" value="P:gamma-aminobutyric acid metabolic process"/>
    <property type="evidence" value="ECO:0007669"/>
    <property type="project" value="InterPro"/>
</dbReference>
<dbReference type="InterPro" id="IPR015421">
    <property type="entry name" value="PyrdxlP-dep_Trfase_major"/>
</dbReference>
<dbReference type="CDD" id="cd00610">
    <property type="entry name" value="OAT_like"/>
    <property type="match status" value="1"/>
</dbReference>
<keyword evidence="4 8" id="KW-0808">Transferase</keyword>
<dbReference type="Proteomes" id="UP000253501">
    <property type="component" value="Unassembled WGS sequence"/>
</dbReference>
<dbReference type="PANTHER" id="PTHR11986">
    <property type="entry name" value="AMINOTRANSFERASE CLASS III"/>
    <property type="match status" value="1"/>
</dbReference>
<evidence type="ECO:0000313" key="9">
    <source>
        <dbReference type="Proteomes" id="UP000253501"/>
    </source>
</evidence>
<comment type="similarity">
    <text evidence="2 6">Belongs to the class-III pyridoxal-phosphate-dependent aminotransferase family.</text>
</comment>
<gene>
    <name evidence="8" type="primary">gabT</name>
    <name evidence="8" type="ORF">DDK22_36280</name>
</gene>
<evidence type="ECO:0000256" key="5">
    <source>
        <dbReference type="ARBA" id="ARBA00022898"/>
    </source>
</evidence>
<dbReference type="PROSITE" id="PS00600">
    <property type="entry name" value="AA_TRANSFER_CLASS_3"/>
    <property type="match status" value="1"/>
</dbReference>
<feature type="compositionally biased region" description="Low complexity" evidence="7">
    <location>
        <begin position="1"/>
        <end position="19"/>
    </location>
</feature>
<organism evidence="8 9">
    <name type="scientific">Cupriavidus necator</name>
    <name type="common">Alcaligenes eutrophus</name>
    <name type="synonym">Ralstonia eutropha</name>
    <dbReference type="NCBI Taxonomy" id="106590"/>
    <lineage>
        <taxon>Bacteria</taxon>
        <taxon>Pseudomonadati</taxon>
        <taxon>Pseudomonadota</taxon>
        <taxon>Betaproteobacteria</taxon>
        <taxon>Burkholderiales</taxon>
        <taxon>Burkholderiaceae</taxon>
        <taxon>Cupriavidus</taxon>
    </lineage>
</organism>
<dbReference type="GO" id="GO:0030170">
    <property type="term" value="F:pyridoxal phosphate binding"/>
    <property type="evidence" value="ECO:0007669"/>
    <property type="project" value="InterPro"/>
</dbReference>
<dbReference type="GO" id="GO:0034386">
    <property type="term" value="F:4-aminobutyrate:2-oxoglutarate transaminase activity"/>
    <property type="evidence" value="ECO:0007669"/>
    <property type="project" value="UniProtKB-EC"/>
</dbReference>
<evidence type="ECO:0000256" key="6">
    <source>
        <dbReference type="RuleBase" id="RU003560"/>
    </source>
</evidence>
<evidence type="ECO:0000256" key="7">
    <source>
        <dbReference type="SAM" id="MobiDB-lite"/>
    </source>
</evidence>
<comment type="cofactor">
    <cofactor evidence="1">
        <name>pyridoxal 5'-phosphate</name>
        <dbReference type="ChEBI" id="CHEBI:597326"/>
    </cofactor>
</comment>
<evidence type="ECO:0000313" key="8">
    <source>
        <dbReference type="EMBL" id="RCJ03626.1"/>
    </source>
</evidence>
<comment type="caution">
    <text evidence="8">The sequence shown here is derived from an EMBL/GenBank/DDBJ whole genome shotgun (WGS) entry which is preliminary data.</text>
</comment>
<dbReference type="PANTHER" id="PTHR11986:SF79">
    <property type="entry name" value="ACETYLORNITHINE AMINOTRANSFERASE, MITOCHONDRIAL"/>
    <property type="match status" value="1"/>
</dbReference>
<evidence type="ECO:0000256" key="1">
    <source>
        <dbReference type="ARBA" id="ARBA00001933"/>
    </source>
</evidence>
<protein>
    <submittedName>
        <fullName evidence="8">4-aminobutyrate--2-oxoglutarate transaminase</fullName>
        <ecNumber evidence="8">2.6.1.19</ecNumber>
    </submittedName>
</protein>
<dbReference type="InterPro" id="IPR015422">
    <property type="entry name" value="PyrdxlP-dep_Trfase_small"/>
</dbReference>
<evidence type="ECO:0000256" key="4">
    <source>
        <dbReference type="ARBA" id="ARBA00022679"/>
    </source>
</evidence>
<proteinExistence type="inferred from homology"/>
<sequence length="442" mass="46889">MTQSTQASNQASNQSSNQSHIEARTRHVPHGIVTAHPVFADKAEGSFLWDVEGRRYIDFVGGIGVQNIGHNHPKVVEAVRRQLGRVTHAAFQVVGYDVYVELAARLNQLVGGNEHYKTLFATTGAEAVENAVKIARAYRNVPGIIAFRGGFHGRTLLGSTLTGISTPYKQNFGPLAGDVYHTPYPDEFRGFSGADAIRALEDLFATQIAPDRVAAIILEPVQGDGGFLPAGNEFLRALRALTQKHGIVLILDEIQAGFGRTGKMFGFQHAGIQPDLVTVAKSLAGGVPLSGVVGRAEIMDAPAPGGLGGTYGGNPLACAAALAVLDLFEEEQVLANAHALGETLRAGLDQLAREFPAIGTVRGVGAMLALEFVKDGDPFQPEAAFAQGVIDRCREGGLLVIKCGVHRNTVRLLAPLNTSVETAQEALEILRAAIALTSDQAR</sequence>
<dbReference type="RefSeq" id="WP_114136128.1">
    <property type="nucleotide sequence ID" value="NZ_CP068434.1"/>
</dbReference>
<dbReference type="InterPro" id="IPR005814">
    <property type="entry name" value="Aminotrans_3"/>
</dbReference>
<keyword evidence="5 6" id="KW-0663">Pyridoxal phosphate</keyword>
<evidence type="ECO:0000256" key="3">
    <source>
        <dbReference type="ARBA" id="ARBA00022576"/>
    </source>
</evidence>
<dbReference type="AlphaFoldDB" id="A0A367P993"/>
<dbReference type="Gene3D" id="3.40.640.10">
    <property type="entry name" value="Type I PLP-dependent aspartate aminotransferase-like (Major domain)"/>
    <property type="match status" value="1"/>
</dbReference>
<keyword evidence="3 8" id="KW-0032">Aminotransferase</keyword>
<dbReference type="InterPro" id="IPR049704">
    <property type="entry name" value="Aminotrans_3_PPA_site"/>
</dbReference>
<dbReference type="EMBL" id="QDHA01000138">
    <property type="protein sequence ID" value="RCJ03626.1"/>
    <property type="molecule type" value="Genomic_DNA"/>
</dbReference>